<comment type="caution">
    <text evidence="2">The sequence shown here is derived from an EMBL/GenBank/DDBJ whole genome shotgun (WGS) entry which is preliminary data.</text>
</comment>
<name>A0ABU9B2W9_9BACT</name>
<sequence length="81" mass="9367">MNAEHHSESSKHRPSPAECEPGDWVEAREVPEWAIEEDVHTYVLPGQVMVQPMQQMPVAVPLMSWSFRPEKMGENVVWVRQ</sequence>
<feature type="region of interest" description="Disordered" evidence="1">
    <location>
        <begin position="1"/>
        <end position="23"/>
    </location>
</feature>
<reference evidence="2 3" key="1">
    <citation type="submission" date="2024-04" db="EMBL/GenBank/DDBJ databases">
        <title>Luteolibacter sp. isolated from soil.</title>
        <authorList>
            <person name="An J."/>
        </authorList>
    </citation>
    <scope>NUCLEOTIDE SEQUENCE [LARGE SCALE GENOMIC DNA]</scope>
    <source>
        <strain evidence="2 3">Y139</strain>
    </source>
</reference>
<gene>
    <name evidence="2" type="ORF">WKV53_27810</name>
</gene>
<protein>
    <submittedName>
        <fullName evidence="2">Uncharacterized protein</fullName>
    </submittedName>
</protein>
<evidence type="ECO:0000313" key="3">
    <source>
        <dbReference type="Proteomes" id="UP001371305"/>
    </source>
</evidence>
<dbReference type="Proteomes" id="UP001371305">
    <property type="component" value="Unassembled WGS sequence"/>
</dbReference>
<accession>A0ABU9B2W9</accession>
<organism evidence="2 3">
    <name type="scientific">Luteolibacter soli</name>
    <dbReference type="NCBI Taxonomy" id="3135280"/>
    <lineage>
        <taxon>Bacteria</taxon>
        <taxon>Pseudomonadati</taxon>
        <taxon>Verrucomicrobiota</taxon>
        <taxon>Verrucomicrobiia</taxon>
        <taxon>Verrucomicrobiales</taxon>
        <taxon>Verrucomicrobiaceae</taxon>
        <taxon>Luteolibacter</taxon>
    </lineage>
</organism>
<feature type="compositionally biased region" description="Basic and acidic residues" evidence="1">
    <location>
        <begin position="1"/>
        <end position="11"/>
    </location>
</feature>
<keyword evidence="3" id="KW-1185">Reference proteome</keyword>
<evidence type="ECO:0000313" key="2">
    <source>
        <dbReference type="EMBL" id="MEK7954355.1"/>
    </source>
</evidence>
<dbReference type="RefSeq" id="WP_341408124.1">
    <property type="nucleotide sequence ID" value="NZ_JBBUKT010000018.1"/>
</dbReference>
<dbReference type="EMBL" id="JBBUKT010000018">
    <property type="protein sequence ID" value="MEK7954355.1"/>
    <property type="molecule type" value="Genomic_DNA"/>
</dbReference>
<proteinExistence type="predicted"/>
<evidence type="ECO:0000256" key="1">
    <source>
        <dbReference type="SAM" id="MobiDB-lite"/>
    </source>
</evidence>